<dbReference type="SUPFAM" id="SSF52799">
    <property type="entry name" value="(Phosphotyrosine protein) phosphatases II"/>
    <property type="match status" value="1"/>
</dbReference>
<dbReference type="PANTHER" id="PTHR12305:SF60">
    <property type="entry name" value="PHOSPHATIDYLINOSITOL 3,4,5-TRISPHOSPHATE 3-PHOSPHATASE TPTE2-RELATED"/>
    <property type="match status" value="1"/>
</dbReference>
<dbReference type="InterPro" id="IPR029023">
    <property type="entry name" value="Tensin_phosphatase"/>
</dbReference>
<dbReference type="GO" id="GO:0005829">
    <property type="term" value="C:cytosol"/>
    <property type="evidence" value="ECO:0007669"/>
    <property type="project" value="TreeGrafter"/>
</dbReference>
<dbReference type="PANTHER" id="PTHR12305">
    <property type="entry name" value="PHOSPHATASE WITH HOMOLOGY TO TENSIN"/>
    <property type="match status" value="1"/>
</dbReference>
<evidence type="ECO:0000259" key="2">
    <source>
        <dbReference type="PROSITE" id="PS51181"/>
    </source>
</evidence>
<evidence type="ECO:0000313" key="3">
    <source>
        <dbReference type="EMBL" id="KAK0584001.1"/>
    </source>
</evidence>
<dbReference type="GO" id="GO:0016314">
    <property type="term" value="F:phosphatidylinositol-3,4,5-trisphosphate 3-phosphatase activity"/>
    <property type="evidence" value="ECO:0007669"/>
    <property type="project" value="TreeGrafter"/>
</dbReference>
<accession>A0AA39S318</accession>
<protein>
    <recommendedName>
        <fullName evidence="2">Phosphatase tensin-type domain-containing protein</fullName>
    </recommendedName>
</protein>
<dbReference type="Proteomes" id="UP001168877">
    <property type="component" value="Unassembled WGS sequence"/>
</dbReference>
<dbReference type="PROSITE" id="PS51181">
    <property type="entry name" value="PPASE_TENSIN"/>
    <property type="match status" value="1"/>
</dbReference>
<sequence length="285" mass="31746">MAERAARVWGSLGLVQRQAPVAHTIGIAQAVFPPPPPPPPPPLPPPLTVPTRHQLRVDKEKDAGKGRTGLMVCAYLVYGGMTAEEALQLYAYKRTTNNEGVSIPSQRRYVGYWASILCFPRGVHDGPPDVRLPKKCSRQLLRIRLYDTVNINSVFFVVSELQEIPGQLYRPPVEISKSCCRSVKKGFQRSPGPRYYVSFIEGDEGNKLESQEPRVVVQMDTESSILYQKTCLEHCFEKPVQFSLRDLDKVGSQGRSICGPAFCLELQFGPANPKGSLDENNDDSF</sequence>
<dbReference type="AlphaFoldDB" id="A0AA39S318"/>
<dbReference type="InterPro" id="IPR029021">
    <property type="entry name" value="Prot-tyrosine_phosphatase-like"/>
</dbReference>
<evidence type="ECO:0000313" key="4">
    <source>
        <dbReference type="Proteomes" id="UP001168877"/>
    </source>
</evidence>
<proteinExistence type="predicted"/>
<keyword evidence="4" id="KW-1185">Reference proteome</keyword>
<feature type="domain" description="Phosphatase tensin-type" evidence="2">
    <location>
        <begin position="1"/>
        <end position="120"/>
    </location>
</feature>
<comment type="caution">
    <text evidence="3">The sequence shown here is derived from an EMBL/GenBank/DDBJ whole genome shotgun (WGS) entry which is preliminary data.</text>
</comment>
<keyword evidence="1" id="KW-0378">Hydrolase</keyword>
<gene>
    <name evidence="3" type="ORF">LWI29_006280</name>
</gene>
<dbReference type="EMBL" id="JAUESC010000383">
    <property type="protein sequence ID" value="KAK0584001.1"/>
    <property type="molecule type" value="Genomic_DNA"/>
</dbReference>
<reference evidence="3" key="2">
    <citation type="submission" date="2023-06" db="EMBL/GenBank/DDBJ databases">
        <authorList>
            <person name="Swenson N.G."/>
            <person name="Wegrzyn J.L."/>
            <person name="Mcevoy S.L."/>
        </authorList>
    </citation>
    <scope>NUCLEOTIDE SEQUENCE</scope>
    <source>
        <strain evidence="3">NS2018</strain>
        <tissue evidence="3">Leaf</tissue>
    </source>
</reference>
<dbReference type="InterPro" id="IPR051281">
    <property type="entry name" value="Dual-spec_lipid-protein_phosph"/>
</dbReference>
<reference evidence="3" key="1">
    <citation type="journal article" date="2022" name="Plant J.">
        <title>Strategies of tolerance reflected in two North American maple genomes.</title>
        <authorList>
            <person name="McEvoy S.L."/>
            <person name="Sezen U.U."/>
            <person name="Trouern-Trend A."/>
            <person name="McMahon S.M."/>
            <person name="Schaberg P.G."/>
            <person name="Yang J."/>
            <person name="Wegrzyn J.L."/>
            <person name="Swenson N.G."/>
        </authorList>
    </citation>
    <scope>NUCLEOTIDE SEQUENCE</scope>
    <source>
        <strain evidence="3">NS2018</strain>
    </source>
</reference>
<dbReference type="GO" id="GO:0004725">
    <property type="term" value="F:protein tyrosine phosphatase activity"/>
    <property type="evidence" value="ECO:0007669"/>
    <property type="project" value="TreeGrafter"/>
</dbReference>
<dbReference type="Gene3D" id="3.90.190.10">
    <property type="entry name" value="Protein tyrosine phosphatase superfamily"/>
    <property type="match status" value="1"/>
</dbReference>
<organism evidence="3 4">
    <name type="scientific">Acer saccharum</name>
    <name type="common">Sugar maple</name>
    <dbReference type="NCBI Taxonomy" id="4024"/>
    <lineage>
        <taxon>Eukaryota</taxon>
        <taxon>Viridiplantae</taxon>
        <taxon>Streptophyta</taxon>
        <taxon>Embryophyta</taxon>
        <taxon>Tracheophyta</taxon>
        <taxon>Spermatophyta</taxon>
        <taxon>Magnoliopsida</taxon>
        <taxon>eudicotyledons</taxon>
        <taxon>Gunneridae</taxon>
        <taxon>Pentapetalae</taxon>
        <taxon>rosids</taxon>
        <taxon>malvids</taxon>
        <taxon>Sapindales</taxon>
        <taxon>Sapindaceae</taxon>
        <taxon>Hippocastanoideae</taxon>
        <taxon>Acereae</taxon>
        <taxon>Acer</taxon>
    </lineage>
</organism>
<dbReference type="GO" id="GO:0046856">
    <property type="term" value="P:phosphatidylinositol dephosphorylation"/>
    <property type="evidence" value="ECO:0007669"/>
    <property type="project" value="TreeGrafter"/>
</dbReference>
<evidence type="ECO:0000256" key="1">
    <source>
        <dbReference type="ARBA" id="ARBA00022801"/>
    </source>
</evidence>
<name>A0AA39S318_ACESA</name>